<dbReference type="GO" id="GO:0005975">
    <property type="term" value="P:carbohydrate metabolic process"/>
    <property type="evidence" value="ECO:0007669"/>
    <property type="project" value="TreeGrafter"/>
</dbReference>
<dbReference type="InterPro" id="IPR005181">
    <property type="entry name" value="SASA"/>
</dbReference>
<dbReference type="Gene3D" id="3.40.50.1110">
    <property type="entry name" value="SGNH hydrolase"/>
    <property type="match status" value="1"/>
</dbReference>
<dbReference type="EMBL" id="FRAC01000006">
    <property type="protein sequence ID" value="SHJ52010.1"/>
    <property type="molecule type" value="Genomic_DNA"/>
</dbReference>
<dbReference type="Gene3D" id="2.60.120.260">
    <property type="entry name" value="Galactose-binding domain-like"/>
    <property type="match status" value="1"/>
</dbReference>
<name>A0A1M6JZ66_9FIRM</name>
<dbReference type="InterPro" id="IPR008979">
    <property type="entry name" value="Galactose-bd-like_sf"/>
</dbReference>
<keyword evidence="1" id="KW-0378">Hydrolase</keyword>
<evidence type="ECO:0000259" key="2">
    <source>
        <dbReference type="Pfam" id="PF03629"/>
    </source>
</evidence>
<dbReference type="Proteomes" id="UP000184386">
    <property type="component" value="Unassembled WGS sequence"/>
</dbReference>
<accession>A0A1M6JZ66</accession>
<evidence type="ECO:0000256" key="1">
    <source>
        <dbReference type="ARBA" id="ARBA00022801"/>
    </source>
</evidence>
<dbReference type="AlphaFoldDB" id="A0A1M6JZ66"/>
<sequence length="639" mass="72316">MNTERALRLPRLISDGMVLRQGRKVNIWGYASPGELVDIRFLGEKAEAVADEKGKWVAELHELKPGGPHEMLISCHSGEEIRLKDILIGEVWVCSGQSNMELPLSRVADRYPQLEKNNGNYHIRVFKINEKYSFHGPLKELESGFWQTADKNTIMDFSALAYFFAEYMYEAASVPIGIINASLGGSPAQAWMSEEMLEDFKEYEEDIAACKEDDFIKAQLSRNVSLSEEWYNSLRDLDEGFGRSEQPWYHTDLREEAWSEISLPGFFAEAGLENFTGSLWFRKKIVLREATEGKEASLLLGTIVDNDEVYVNGVLVGSTAYQYPPRKYRIPEGILKTGENIITVRVVCDTGNGRFTPGKRYAIITEKEEVSLEGFWKYRVGAICGKRPETIFISWKPTGLYNGMLAPCLDYTITGVLWYQGESNTGSTDNYRELFQELINGWRKNWKQGDFPFLFVQLPNFEIDIPAGDTGWQEIREAQRQALLLPNTAMAVTIDLGEENDLHPTEKKEIACRLSLCARALAGNENLEYSGPQVIEAVQRGKEVILTFSHTKEGLVTLSGSLYPGNFMAAGRDRRYKKVAAVISGSQVILKPEGSEEESQLEFEYVSYARSNNPNEELLYNKEGLPASPFEIKIKYKNE</sequence>
<feature type="domain" description="Sialate O-acetylesterase" evidence="2">
    <location>
        <begin position="395"/>
        <end position="509"/>
    </location>
</feature>
<keyword evidence="4" id="KW-1185">Reference proteome</keyword>
<protein>
    <submittedName>
        <fullName evidence="3">Sialate O-acetylesterase</fullName>
    </submittedName>
</protein>
<dbReference type="Pfam" id="PF03629">
    <property type="entry name" value="SASA"/>
    <property type="match status" value="2"/>
</dbReference>
<reference evidence="3 4" key="1">
    <citation type="submission" date="2016-11" db="EMBL/GenBank/DDBJ databases">
        <authorList>
            <person name="Jaros S."/>
            <person name="Januszkiewicz K."/>
            <person name="Wedrychowicz H."/>
        </authorList>
    </citation>
    <scope>NUCLEOTIDE SEQUENCE [LARGE SCALE GENOMIC DNA]</scope>
    <source>
        <strain evidence="3 4">DSM 15929</strain>
    </source>
</reference>
<dbReference type="PANTHER" id="PTHR22901">
    <property type="entry name" value="SIALATE O-ACETYLESTERASE"/>
    <property type="match status" value="1"/>
</dbReference>
<dbReference type="InterPro" id="IPR039329">
    <property type="entry name" value="SIAE"/>
</dbReference>
<evidence type="ECO:0000313" key="4">
    <source>
        <dbReference type="Proteomes" id="UP000184386"/>
    </source>
</evidence>
<feature type="domain" description="Sialate O-acetylesterase" evidence="2">
    <location>
        <begin position="90"/>
        <end position="210"/>
    </location>
</feature>
<proteinExistence type="predicted"/>
<dbReference type="STRING" id="1121322.SAMN02745136_00266"/>
<dbReference type="SUPFAM" id="SSF52266">
    <property type="entry name" value="SGNH hydrolase"/>
    <property type="match status" value="1"/>
</dbReference>
<dbReference type="PANTHER" id="PTHR22901:SF0">
    <property type="entry name" value="SIALATE O-ACETYLESTERASE"/>
    <property type="match status" value="1"/>
</dbReference>
<dbReference type="OrthoDB" id="9795554at2"/>
<evidence type="ECO:0000313" key="3">
    <source>
        <dbReference type="EMBL" id="SHJ52010.1"/>
    </source>
</evidence>
<organism evidence="3 4">
    <name type="scientific">Anaerocolumna jejuensis DSM 15929</name>
    <dbReference type="NCBI Taxonomy" id="1121322"/>
    <lineage>
        <taxon>Bacteria</taxon>
        <taxon>Bacillati</taxon>
        <taxon>Bacillota</taxon>
        <taxon>Clostridia</taxon>
        <taxon>Lachnospirales</taxon>
        <taxon>Lachnospiraceae</taxon>
        <taxon>Anaerocolumna</taxon>
    </lineage>
</organism>
<dbReference type="SUPFAM" id="SSF49785">
    <property type="entry name" value="Galactose-binding domain-like"/>
    <property type="match status" value="1"/>
</dbReference>
<dbReference type="RefSeq" id="WP_073272146.1">
    <property type="nucleotide sequence ID" value="NZ_FRAC01000006.1"/>
</dbReference>
<gene>
    <name evidence="3" type="ORF">SAMN02745136_00266</name>
</gene>
<dbReference type="InterPro" id="IPR036514">
    <property type="entry name" value="SGNH_hydro_sf"/>
</dbReference>
<dbReference type="GO" id="GO:0001681">
    <property type="term" value="F:sialate O-acetylesterase activity"/>
    <property type="evidence" value="ECO:0007669"/>
    <property type="project" value="InterPro"/>
</dbReference>